<evidence type="ECO:0000259" key="1">
    <source>
        <dbReference type="Pfam" id="PF13456"/>
    </source>
</evidence>
<reference evidence="2 3" key="1">
    <citation type="submission" date="2018-10" db="EMBL/GenBank/DDBJ databases">
        <title>A high-quality apple genome assembly.</title>
        <authorList>
            <person name="Hu J."/>
        </authorList>
    </citation>
    <scope>NUCLEOTIDE SEQUENCE [LARGE SCALE GENOMIC DNA]</scope>
    <source>
        <strain evidence="3">cv. HFTH1</strain>
        <tissue evidence="2">Young leaf</tissue>
    </source>
</reference>
<dbReference type="Proteomes" id="UP000290289">
    <property type="component" value="Chromosome 3"/>
</dbReference>
<dbReference type="GO" id="GO:0004523">
    <property type="term" value="F:RNA-DNA hybrid ribonuclease activity"/>
    <property type="evidence" value="ECO:0007669"/>
    <property type="project" value="InterPro"/>
</dbReference>
<evidence type="ECO:0000313" key="3">
    <source>
        <dbReference type="Proteomes" id="UP000290289"/>
    </source>
</evidence>
<dbReference type="GO" id="GO:0003676">
    <property type="term" value="F:nucleic acid binding"/>
    <property type="evidence" value="ECO:0007669"/>
    <property type="project" value="InterPro"/>
</dbReference>
<keyword evidence="3" id="KW-1185">Reference proteome</keyword>
<evidence type="ECO:0000313" key="2">
    <source>
        <dbReference type="EMBL" id="RXI03989.1"/>
    </source>
</evidence>
<accession>A0A498K6U2</accession>
<name>A0A498K6U2_MALDO</name>
<proteinExistence type="predicted"/>
<sequence>MIHRLLDNEVILHIHQRTDTEEHRDEYKYDHRANAAEAQPAAHLQVWRLLVEYDSTIVVQLISHDTTNNHPISELIQVCHAMLLHDWECNIQLYLS</sequence>
<dbReference type="AlphaFoldDB" id="A0A498K6U2"/>
<dbReference type="InterPro" id="IPR002156">
    <property type="entry name" value="RNaseH_domain"/>
</dbReference>
<feature type="domain" description="RNase H type-1" evidence="1">
    <location>
        <begin position="41"/>
        <end position="93"/>
    </location>
</feature>
<organism evidence="2 3">
    <name type="scientific">Malus domestica</name>
    <name type="common">Apple</name>
    <name type="synonym">Pyrus malus</name>
    <dbReference type="NCBI Taxonomy" id="3750"/>
    <lineage>
        <taxon>Eukaryota</taxon>
        <taxon>Viridiplantae</taxon>
        <taxon>Streptophyta</taxon>
        <taxon>Embryophyta</taxon>
        <taxon>Tracheophyta</taxon>
        <taxon>Spermatophyta</taxon>
        <taxon>Magnoliopsida</taxon>
        <taxon>eudicotyledons</taxon>
        <taxon>Gunneridae</taxon>
        <taxon>Pentapetalae</taxon>
        <taxon>rosids</taxon>
        <taxon>fabids</taxon>
        <taxon>Rosales</taxon>
        <taxon>Rosaceae</taxon>
        <taxon>Amygdaloideae</taxon>
        <taxon>Maleae</taxon>
        <taxon>Malus</taxon>
    </lineage>
</organism>
<gene>
    <name evidence="2" type="ORF">DVH24_038263</name>
</gene>
<protein>
    <recommendedName>
        <fullName evidence="1">RNase H type-1 domain-containing protein</fullName>
    </recommendedName>
</protein>
<dbReference type="Pfam" id="PF13456">
    <property type="entry name" value="RVT_3"/>
    <property type="match status" value="1"/>
</dbReference>
<dbReference type="EMBL" id="RDQH01000329">
    <property type="protein sequence ID" value="RXI03989.1"/>
    <property type="molecule type" value="Genomic_DNA"/>
</dbReference>
<comment type="caution">
    <text evidence="2">The sequence shown here is derived from an EMBL/GenBank/DDBJ whole genome shotgun (WGS) entry which is preliminary data.</text>
</comment>